<evidence type="ECO:0000256" key="1">
    <source>
        <dbReference type="ARBA" id="ARBA00022603"/>
    </source>
</evidence>
<dbReference type="AlphaFoldDB" id="H5SR19"/>
<keyword evidence="2" id="KW-0808">Transferase</keyword>
<keyword evidence="1 3" id="KW-0489">Methyltransferase</keyword>
<accession>H5SR19</accession>
<dbReference type="GO" id="GO:0008168">
    <property type="term" value="F:methyltransferase activity"/>
    <property type="evidence" value="ECO:0007669"/>
    <property type="project" value="UniProtKB-KW"/>
</dbReference>
<protein>
    <submittedName>
        <fullName evidence="3">N6-adenine-specific methylase</fullName>
    </submittedName>
</protein>
<dbReference type="GO" id="GO:0031167">
    <property type="term" value="P:rRNA methylation"/>
    <property type="evidence" value="ECO:0007669"/>
    <property type="project" value="InterPro"/>
</dbReference>
<dbReference type="CDD" id="cd02440">
    <property type="entry name" value="AdoMet_MTases"/>
    <property type="match status" value="1"/>
</dbReference>
<name>H5SR19_ACEAU</name>
<organism evidence="3">
    <name type="scientific">Acetithermum autotrophicum</name>
    <dbReference type="NCBI Taxonomy" id="1446466"/>
    <lineage>
        <taxon>Bacteria</taxon>
        <taxon>Candidatus Bipolaricaulota</taxon>
        <taxon>Candidatus Acetithermum</taxon>
    </lineage>
</organism>
<dbReference type="NCBIfam" id="TIGR00095">
    <property type="entry name" value="16S rRNA (guanine(966)-N(2))-methyltransferase RsmD"/>
    <property type="match status" value="1"/>
</dbReference>
<reference evidence="3" key="1">
    <citation type="journal article" date="2005" name="Environ. Microbiol.">
        <title>Genetic and functional properties of uncultivated thermophilic crenarchaeotes from a subsurface gold mine as revealed by analysis of genome fragments.</title>
        <authorList>
            <person name="Nunoura T."/>
            <person name="Hirayama H."/>
            <person name="Takami H."/>
            <person name="Oida H."/>
            <person name="Nishi S."/>
            <person name="Shimamura S."/>
            <person name="Suzuki Y."/>
            <person name="Inagaki F."/>
            <person name="Takai K."/>
            <person name="Nealson K.H."/>
            <person name="Horikoshi K."/>
        </authorList>
    </citation>
    <scope>NUCLEOTIDE SEQUENCE</scope>
</reference>
<dbReference type="EMBL" id="AP011801">
    <property type="protein sequence ID" value="BAL58536.1"/>
    <property type="molecule type" value="Genomic_DNA"/>
</dbReference>
<gene>
    <name evidence="3" type="ORF">HGMM_OP2C086</name>
</gene>
<dbReference type="Gene3D" id="3.40.50.150">
    <property type="entry name" value="Vaccinia Virus protein VP39"/>
    <property type="match status" value="1"/>
</dbReference>
<dbReference type="Pfam" id="PF03602">
    <property type="entry name" value="Cons_hypoth95"/>
    <property type="match status" value="1"/>
</dbReference>
<dbReference type="PANTHER" id="PTHR43542:SF1">
    <property type="entry name" value="METHYLTRANSFERASE"/>
    <property type="match status" value="1"/>
</dbReference>
<dbReference type="SUPFAM" id="SSF53335">
    <property type="entry name" value="S-adenosyl-L-methionine-dependent methyltransferases"/>
    <property type="match status" value="1"/>
</dbReference>
<dbReference type="PIRSF" id="PIRSF004553">
    <property type="entry name" value="CHP00095"/>
    <property type="match status" value="1"/>
</dbReference>
<proteinExistence type="predicted"/>
<dbReference type="InterPro" id="IPR029063">
    <property type="entry name" value="SAM-dependent_MTases_sf"/>
</dbReference>
<evidence type="ECO:0000256" key="2">
    <source>
        <dbReference type="ARBA" id="ARBA00022679"/>
    </source>
</evidence>
<dbReference type="InterPro" id="IPR004398">
    <property type="entry name" value="RNA_MeTrfase_RsmD"/>
</dbReference>
<sequence length="189" mass="21223">MRIIGGRLRGRLLIEPTPQIKKFLRPMREAVRAALFDILGDSVTDARFLDLFAGTGSIGIEALSRGARSCVFVDSSERACQIIRENLKNLGLERCASVYRLDALKAIELFARQGEKFDLVFLGPPYGQELAHKTLAQLAAHPLCSPGALVVTEIFKKEKVQTEYGDLKSFAVRTYGDNSLWFYRWEVLQ</sequence>
<reference evidence="3" key="2">
    <citation type="journal article" date="2012" name="PLoS ONE">
        <title>A Deeply Branching Thermophilic Bacterium with an Ancient Acetyl-CoA Pathway Dominates a Subsurface Ecosystem.</title>
        <authorList>
            <person name="Takami H."/>
            <person name="Noguchi H."/>
            <person name="Takaki Y."/>
            <person name="Uchiyama I."/>
            <person name="Toyoda A."/>
            <person name="Nishi S."/>
            <person name="Chee G.-J."/>
            <person name="Arai W."/>
            <person name="Nunoura T."/>
            <person name="Itoh T."/>
            <person name="Hattori M."/>
            <person name="Takai K."/>
        </authorList>
    </citation>
    <scope>NUCLEOTIDE SEQUENCE</scope>
</reference>
<evidence type="ECO:0000313" key="3">
    <source>
        <dbReference type="EMBL" id="BAL58536.1"/>
    </source>
</evidence>
<dbReference type="PANTHER" id="PTHR43542">
    <property type="entry name" value="METHYLTRANSFERASE"/>
    <property type="match status" value="1"/>
</dbReference>